<gene>
    <name evidence="2" type="ORF">HMPREF1555_01092</name>
</gene>
<accession>A0A0E2LR94</accession>
<dbReference type="HOGENOM" id="CLU_2570914_0_0_10"/>
<reference evidence="2 3" key="1">
    <citation type="submission" date="2013-06" db="EMBL/GenBank/DDBJ databases">
        <authorList>
            <person name="Weinstock G."/>
            <person name="Sodergren E."/>
            <person name="Lobos E.A."/>
            <person name="Fulton L."/>
            <person name="Fulton R."/>
            <person name="Courtney L."/>
            <person name="Fronick C."/>
            <person name="O'Laughlin M."/>
            <person name="Godfrey J."/>
            <person name="Wilson R.M."/>
            <person name="Miner T."/>
            <person name="Farmer C."/>
            <person name="Delehaunty K."/>
            <person name="Cordes M."/>
            <person name="Minx P."/>
            <person name="Tomlinson C."/>
            <person name="Chen J."/>
            <person name="Wollam A."/>
            <person name="Pepin K.H."/>
            <person name="Bhonagiri V."/>
            <person name="Zhang X."/>
            <person name="Warren W."/>
            <person name="Mitreva M."/>
            <person name="Mardis E.R."/>
            <person name="Wilson R.K."/>
        </authorList>
    </citation>
    <scope>NUCLEOTIDE SEQUENCE [LARGE SCALE GENOMIC DNA]</scope>
    <source>
        <strain evidence="2 3">F0570</strain>
    </source>
</reference>
<dbReference type="Proteomes" id="UP000016630">
    <property type="component" value="Unassembled WGS sequence"/>
</dbReference>
<evidence type="ECO:0000313" key="3">
    <source>
        <dbReference type="Proteomes" id="UP000016630"/>
    </source>
</evidence>
<evidence type="ECO:0000256" key="1">
    <source>
        <dbReference type="SAM" id="MobiDB-lite"/>
    </source>
</evidence>
<organism evidence="2 3">
    <name type="scientific">Porphyromonas gingivalis F0570</name>
    <dbReference type="NCBI Taxonomy" id="1227271"/>
    <lineage>
        <taxon>Bacteria</taxon>
        <taxon>Pseudomonadati</taxon>
        <taxon>Bacteroidota</taxon>
        <taxon>Bacteroidia</taxon>
        <taxon>Bacteroidales</taxon>
        <taxon>Porphyromonadaceae</taxon>
        <taxon>Porphyromonas</taxon>
    </lineage>
</organism>
<proteinExistence type="predicted"/>
<evidence type="ECO:0000313" key="2">
    <source>
        <dbReference type="EMBL" id="ERJ66513.1"/>
    </source>
</evidence>
<comment type="caution">
    <text evidence="2">The sequence shown here is derived from an EMBL/GenBank/DDBJ whole genome shotgun (WGS) entry which is preliminary data.</text>
</comment>
<name>A0A0E2LR94_PORGN</name>
<dbReference type="EMBL" id="AWUW01000076">
    <property type="protein sequence ID" value="ERJ66513.1"/>
    <property type="molecule type" value="Genomic_DNA"/>
</dbReference>
<sequence>MFSRSYWGEIADGSAVDTSGEGGSSGKQGSTDVFTSKRNEGAPPVGAPSSVQAGLIRLRELSPVDRDSDLLPV</sequence>
<dbReference type="AlphaFoldDB" id="A0A0E2LR94"/>
<protein>
    <submittedName>
        <fullName evidence="2">Uncharacterized protein</fullName>
    </submittedName>
</protein>
<feature type="region of interest" description="Disordered" evidence="1">
    <location>
        <begin position="1"/>
        <end position="53"/>
    </location>
</feature>